<comment type="caution">
    <text evidence="1">The sequence shown here is derived from an EMBL/GenBank/DDBJ whole genome shotgun (WGS) entry which is preliminary data.</text>
</comment>
<dbReference type="Proteomes" id="UP000827976">
    <property type="component" value="Chromosome 7"/>
</dbReference>
<name>A0ACB7VU68_DIOAL</name>
<gene>
    <name evidence="1" type="ORF">IHE45_07G121400</name>
</gene>
<protein>
    <submittedName>
        <fullName evidence="1">Myb proto-oncogene protein plant protein</fullName>
    </submittedName>
</protein>
<organism evidence="1 2">
    <name type="scientific">Dioscorea alata</name>
    <name type="common">Purple yam</name>
    <dbReference type="NCBI Taxonomy" id="55571"/>
    <lineage>
        <taxon>Eukaryota</taxon>
        <taxon>Viridiplantae</taxon>
        <taxon>Streptophyta</taxon>
        <taxon>Embryophyta</taxon>
        <taxon>Tracheophyta</taxon>
        <taxon>Spermatophyta</taxon>
        <taxon>Magnoliopsida</taxon>
        <taxon>Liliopsida</taxon>
        <taxon>Dioscoreales</taxon>
        <taxon>Dioscoreaceae</taxon>
        <taxon>Dioscorea</taxon>
    </lineage>
</organism>
<evidence type="ECO:0000313" key="2">
    <source>
        <dbReference type="Proteomes" id="UP000827976"/>
    </source>
</evidence>
<proteinExistence type="predicted"/>
<evidence type="ECO:0000313" key="1">
    <source>
        <dbReference type="EMBL" id="KAH7678009.1"/>
    </source>
</evidence>
<sequence length="155" mass="17504">MSPQEERLVLELHSHWGNRWSRIARRLPGRTDNEIKNYWRTHMRKKAQERKKNLAGETSTASVCTSTSTSTTTADASTTDNITATTATLTEGFEDEMEGYPIDKIWNELSCDASPVLDCTTCSSSDELWNLDDEEELLPNSMSDCLVPALYQQHS</sequence>
<reference evidence="2" key="1">
    <citation type="journal article" date="2022" name="Nat. Commun.">
        <title>Chromosome evolution and the genetic basis of agronomically important traits in greater yam.</title>
        <authorList>
            <person name="Bredeson J.V."/>
            <person name="Lyons J.B."/>
            <person name="Oniyinde I.O."/>
            <person name="Okereke N.R."/>
            <person name="Kolade O."/>
            <person name="Nnabue I."/>
            <person name="Nwadili C.O."/>
            <person name="Hribova E."/>
            <person name="Parker M."/>
            <person name="Nwogha J."/>
            <person name="Shu S."/>
            <person name="Carlson J."/>
            <person name="Kariba R."/>
            <person name="Muthemba S."/>
            <person name="Knop K."/>
            <person name="Barton G.J."/>
            <person name="Sherwood A.V."/>
            <person name="Lopez-Montes A."/>
            <person name="Asiedu R."/>
            <person name="Jamnadass R."/>
            <person name="Muchugi A."/>
            <person name="Goodstein D."/>
            <person name="Egesi C.N."/>
            <person name="Featherston J."/>
            <person name="Asfaw A."/>
            <person name="Simpson G.G."/>
            <person name="Dolezel J."/>
            <person name="Hendre P.S."/>
            <person name="Van Deynze A."/>
            <person name="Kumar P.L."/>
            <person name="Obidiegwu J.E."/>
            <person name="Bhattacharjee R."/>
            <person name="Rokhsar D.S."/>
        </authorList>
    </citation>
    <scope>NUCLEOTIDE SEQUENCE [LARGE SCALE GENOMIC DNA]</scope>
    <source>
        <strain evidence="2">cv. TDa95/00328</strain>
    </source>
</reference>
<accession>A0ACB7VU68</accession>
<keyword evidence="2" id="KW-1185">Reference proteome</keyword>
<dbReference type="EMBL" id="CM037017">
    <property type="protein sequence ID" value="KAH7678009.1"/>
    <property type="molecule type" value="Genomic_DNA"/>
</dbReference>